<dbReference type="STRING" id="1697053.AKN87_01655"/>
<name>A0A0K1XGY2_9GAMM</name>
<reference evidence="2 3" key="1">
    <citation type="journal article" date="2015" name="Genome Announc.">
        <title>Genome Sequences of Oblitimonas alkaliphila gen. nov. sp. nov. (Proposed), a Novel Bacterium of the Pseudomonadaceae Family.</title>
        <authorList>
            <person name="Lauer A.C."/>
            <person name="Nicholson A.C."/>
            <person name="Humrighouse B.W."/>
            <person name="Emery B."/>
            <person name="Drobish A."/>
            <person name="Juieng P."/>
            <person name="Loparev V."/>
            <person name="McQuiston J.R."/>
        </authorList>
    </citation>
    <scope>NUCLEOTIDE SEQUENCE [LARGE SCALE GENOMIC DNA]</scope>
    <source>
        <strain evidence="2 3">E5571</strain>
    </source>
</reference>
<dbReference type="AlphaFoldDB" id="A0A0K1XGY2"/>
<dbReference type="EMBL" id="CP012365">
    <property type="protein sequence ID" value="AKX60442.1"/>
    <property type="molecule type" value="Genomic_DNA"/>
</dbReference>
<feature type="domain" description="DUF7167" evidence="1">
    <location>
        <begin position="5"/>
        <end position="64"/>
    </location>
</feature>
<gene>
    <name evidence="2" type="ORF">AKN88_11265</name>
</gene>
<evidence type="ECO:0000313" key="2">
    <source>
        <dbReference type="EMBL" id="AKX60442.1"/>
    </source>
</evidence>
<organism evidence="2 3">
    <name type="scientific">Thiopseudomonas alkaliphila</name>
    <dbReference type="NCBI Taxonomy" id="1697053"/>
    <lineage>
        <taxon>Bacteria</taxon>
        <taxon>Pseudomonadati</taxon>
        <taxon>Pseudomonadota</taxon>
        <taxon>Gammaproteobacteria</taxon>
        <taxon>Pseudomonadales</taxon>
        <taxon>Pseudomonadaceae</taxon>
        <taxon>Thiopseudomonas</taxon>
    </lineage>
</organism>
<dbReference type="KEGG" id="pbb:AKN87_01655"/>
<evidence type="ECO:0000259" key="1">
    <source>
        <dbReference type="Pfam" id="PF23768"/>
    </source>
</evidence>
<dbReference type="InterPro" id="IPR055591">
    <property type="entry name" value="DUF7167"/>
</dbReference>
<evidence type="ECO:0000313" key="3">
    <source>
        <dbReference type="Proteomes" id="UP000063953"/>
    </source>
</evidence>
<keyword evidence="3" id="KW-1185">Reference proteome</keyword>
<protein>
    <recommendedName>
        <fullName evidence="1">DUF7167 domain-containing protein</fullName>
    </recommendedName>
</protein>
<dbReference type="Pfam" id="PF23768">
    <property type="entry name" value="DUF7167"/>
    <property type="match status" value="1"/>
</dbReference>
<sequence length="67" mass="7610">MSDQVRIKVLVETGYTGGDHEDEILIDLSEWEAMSEQDQNKFLNESALDLRDNYVSCSAWVVKDGES</sequence>
<dbReference type="Proteomes" id="UP000063953">
    <property type="component" value="Chromosome"/>
</dbReference>
<accession>A0A0K1XGY2</accession>
<dbReference type="GeneID" id="93982975"/>
<dbReference type="RefSeq" id="WP_053101743.1">
    <property type="nucleotide sequence ID" value="NZ_CP012358.1"/>
</dbReference>
<proteinExistence type="predicted"/>